<dbReference type="AlphaFoldDB" id="A0A892I9D9"/>
<dbReference type="Proteomes" id="UP000625568">
    <property type="component" value="Chromosome 1"/>
</dbReference>
<dbReference type="GO" id="GO:0016651">
    <property type="term" value="F:oxidoreductase activity, acting on NAD(P)H"/>
    <property type="evidence" value="ECO:0007669"/>
    <property type="project" value="TreeGrafter"/>
</dbReference>
<feature type="domain" description="FAD/NAD(P)-binding" evidence="5">
    <location>
        <begin position="8"/>
        <end position="303"/>
    </location>
</feature>
<sequence>MATERVMAIVGAGHAGGRAAQVLRECGWRGRIVLIGAEAHLPYERPPLSKGVLTGERSAAQCQLRDPRAWAADGIEPIVATVERIDPHAREIRVAGARTFGYDALLLATGARARRLAIPGATLDGVLALRTLDDAAALGARLVPGARIVSIGAGFIGLEVAASARLRGCRVTVLDAAPRVLGRAVPAAIAARVHALHVQHGVTIRVNCAPVAIERTAAGALAIVLDDGSTLHADTIVAGIGIEPADELARDAGLRVDRGIVVDARLETSAPGIYAAGDVAVFPRGRSGRLVRQETWHGAETQARVAARNMLGADEPYRDTPWFWSDQYDAQLQVAGDPALGELTVARVLDDDAEIHFHFDAHARLVAASGFGRASGFVKEMRVARMLVERGVDVAPDAVADTNVKLKSLAAAA</sequence>
<accession>A0A892I9D9</accession>
<dbReference type="Gene3D" id="3.50.50.60">
    <property type="entry name" value="FAD/NAD(P)-binding domain"/>
    <property type="match status" value="2"/>
</dbReference>
<organism evidence="7 8">
    <name type="scientific">Burkholderia dolosa</name>
    <dbReference type="NCBI Taxonomy" id="152500"/>
    <lineage>
        <taxon>Bacteria</taxon>
        <taxon>Pseudomonadati</taxon>
        <taxon>Pseudomonadota</taxon>
        <taxon>Betaproteobacteria</taxon>
        <taxon>Burkholderiales</taxon>
        <taxon>Burkholderiaceae</taxon>
        <taxon>Burkholderia</taxon>
        <taxon>Burkholderia cepacia complex</taxon>
    </lineage>
</organism>
<keyword evidence="2" id="KW-0285">Flavoprotein</keyword>
<dbReference type="SUPFAM" id="SSF55424">
    <property type="entry name" value="FAD/NAD-linked reductases, dimerisation (C-terminal) domain"/>
    <property type="match status" value="1"/>
</dbReference>
<keyword evidence="3" id="KW-0274">FAD</keyword>
<dbReference type="InterPro" id="IPR023753">
    <property type="entry name" value="FAD/NAD-binding_dom"/>
</dbReference>
<keyword evidence="8" id="KW-1185">Reference proteome</keyword>
<evidence type="ECO:0000259" key="5">
    <source>
        <dbReference type="Pfam" id="PF07992"/>
    </source>
</evidence>
<name>A0A892I9D9_9BURK</name>
<comment type="cofactor">
    <cofactor evidence="1">
        <name>FAD</name>
        <dbReference type="ChEBI" id="CHEBI:57692"/>
    </cofactor>
</comment>
<evidence type="ECO:0000313" key="8">
    <source>
        <dbReference type="Proteomes" id="UP000625568"/>
    </source>
</evidence>
<protein>
    <submittedName>
        <fullName evidence="7">FAD-dependent oxidoreductase</fullName>
    </submittedName>
</protein>
<dbReference type="SUPFAM" id="SSF51905">
    <property type="entry name" value="FAD/NAD(P)-binding domain"/>
    <property type="match status" value="1"/>
</dbReference>
<gene>
    <name evidence="7" type="ORF">I6K02_03870</name>
</gene>
<dbReference type="RefSeq" id="WP_045552507.1">
    <property type="nucleotide sequence ID" value="NZ_CABVPR010000005.1"/>
</dbReference>
<dbReference type="PANTHER" id="PTHR43557:SF2">
    <property type="entry name" value="RIESKE DOMAIN-CONTAINING PROTEIN-RELATED"/>
    <property type="match status" value="1"/>
</dbReference>
<evidence type="ECO:0000259" key="6">
    <source>
        <dbReference type="Pfam" id="PF14759"/>
    </source>
</evidence>
<evidence type="ECO:0000256" key="3">
    <source>
        <dbReference type="ARBA" id="ARBA00022827"/>
    </source>
</evidence>
<keyword evidence="4" id="KW-0560">Oxidoreductase</keyword>
<dbReference type="PRINTS" id="PR00368">
    <property type="entry name" value="FADPNR"/>
</dbReference>
<evidence type="ECO:0000256" key="1">
    <source>
        <dbReference type="ARBA" id="ARBA00001974"/>
    </source>
</evidence>
<evidence type="ECO:0000256" key="2">
    <source>
        <dbReference type="ARBA" id="ARBA00022630"/>
    </source>
</evidence>
<dbReference type="InterPro" id="IPR028202">
    <property type="entry name" value="Reductase_C"/>
</dbReference>
<dbReference type="Pfam" id="PF14759">
    <property type="entry name" value="Reductase_C"/>
    <property type="match status" value="1"/>
</dbReference>
<dbReference type="PANTHER" id="PTHR43557">
    <property type="entry name" value="APOPTOSIS-INDUCING FACTOR 1"/>
    <property type="match status" value="1"/>
</dbReference>
<dbReference type="InterPro" id="IPR036188">
    <property type="entry name" value="FAD/NAD-bd_sf"/>
</dbReference>
<dbReference type="InterPro" id="IPR016156">
    <property type="entry name" value="FAD/NAD-linked_Rdtase_dimer_sf"/>
</dbReference>
<proteinExistence type="predicted"/>
<dbReference type="PRINTS" id="PR00411">
    <property type="entry name" value="PNDRDTASEI"/>
</dbReference>
<reference evidence="7 8" key="1">
    <citation type="submission" date="2021-02" db="EMBL/GenBank/DDBJ databases">
        <title>FDA dAtabase for Regulatory Grade micrObial Sequences (FDA-ARGOS): Supporting development and validation of Infectious Disease Dx tests.</title>
        <authorList>
            <person name="Minogue T."/>
            <person name="Wolcott M."/>
            <person name="Wasieloski L."/>
            <person name="Aguilar W."/>
            <person name="Moore D."/>
            <person name="Jaissle J."/>
            <person name="Tallon L."/>
            <person name="Sadzewicz L."/>
            <person name="Zhao X."/>
            <person name="Boylan J."/>
            <person name="Ott S."/>
            <person name="Bowen H."/>
            <person name="Vavikolanu K."/>
            <person name="Mehta A."/>
            <person name="Aluvathingal J."/>
            <person name="Nadendla S."/>
            <person name="Yan Y."/>
            <person name="Sichtig H."/>
        </authorList>
    </citation>
    <scope>NUCLEOTIDE SEQUENCE [LARGE SCALE GENOMIC DNA]</scope>
    <source>
        <strain evidence="7 8">FDAARGOS_1272</strain>
    </source>
</reference>
<dbReference type="InterPro" id="IPR050446">
    <property type="entry name" value="FAD-oxidoreductase/Apoptosis"/>
</dbReference>
<dbReference type="EMBL" id="CP069482">
    <property type="protein sequence ID" value="QRO78051.1"/>
    <property type="molecule type" value="Genomic_DNA"/>
</dbReference>
<evidence type="ECO:0000256" key="4">
    <source>
        <dbReference type="ARBA" id="ARBA00023002"/>
    </source>
</evidence>
<dbReference type="Gene3D" id="3.30.390.30">
    <property type="match status" value="1"/>
</dbReference>
<dbReference type="Pfam" id="PF07992">
    <property type="entry name" value="Pyr_redox_2"/>
    <property type="match status" value="1"/>
</dbReference>
<dbReference type="GeneID" id="93125736"/>
<dbReference type="GO" id="GO:0005737">
    <property type="term" value="C:cytoplasm"/>
    <property type="evidence" value="ECO:0007669"/>
    <property type="project" value="TreeGrafter"/>
</dbReference>
<evidence type="ECO:0000313" key="7">
    <source>
        <dbReference type="EMBL" id="QRO78051.1"/>
    </source>
</evidence>
<feature type="domain" description="Reductase C-terminal" evidence="6">
    <location>
        <begin position="322"/>
        <end position="410"/>
    </location>
</feature>